<comment type="subcellular location">
    <subcellularLocation>
        <location evidence="1">Membrane</location>
        <topology evidence="1">Single-pass membrane protein</topology>
    </subcellularLocation>
</comment>
<evidence type="ECO:0000256" key="5">
    <source>
        <dbReference type="ARBA" id="ARBA00022989"/>
    </source>
</evidence>
<keyword evidence="4" id="KW-0735">Signal-anchor</keyword>
<dbReference type="GO" id="GO:0005794">
    <property type="term" value="C:Golgi apparatus"/>
    <property type="evidence" value="ECO:0007669"/>
    <property type="project" value="TreeGrafter"/>
</dbReference>
<evidence type="ECO:0000256" key="6">
    <source>
        <dbReference type="ARBA" id="ARBA00023136"/>
    </source>
</evidence>
<keyword evidence="11" id="KW-1185">Reference proteome</keyword>
<dbReference type="AlphaFoldDB" id="A0A0J8B5B7"/>
<accession>A0A0J8B5B7</accession>
<dbReference type="OMA" id="GMNTWAN"/>
<evidence type="ECO:0000256" key="1">
    <source>
        <dbReference type="ARBA" id="ARBA00004167"/>
    </source>
</evidence>
<dbReference type="PANTHER" id="PTHR32285:SF38">
    <property type="entry name" value="OS01G0614300 PROTEIN"/>
    <property type="match status" value="1"/>
</dbReference>
<dbReference type="GO" id="GO:0016413">
    <property type="term" value="F:O-acetyltransferase activity"/>
    <property type="evidence" value="ECO:0007669"/>
    <property type="project" value="InterPro"/>
</dbReference>
<dbReference type="eggNOG" id="ENOG502QSEA">
    <property type="taxonomic scope" value="Eukaryota"/>
</dbReference>
<protein>
    <submittedName>
        <fullName evidence="10">Uncharacterized protein</fullName>
    </submittedName>
</protein>
<feature type="region of interest" description="Disordered" evidence="7">
    <location>
        <begin position="25"/>
        <end position="49"/>
    </location>
</feature>
<keyword evidence="3" id="KW-0812">Transmembrane</keyword>
<organism evidence="10 11">
    <name type="scientific">Beta vulgaris subsp. vulgaris</name>
    <name type="common">Beet</name>
    <dbReference type="NCBI Taxonomy" id="3555"/>
    <lineage>
        <taxon>Eukaryota</taxon>
        <taxon>Viridiplantae</taxon>
        <taxon>Streptophyta</taxon>
        <taxon>Embryophyta</taxon>
        <taxon>Tracheophyta</taxon>
        <taxon>Spermatophyta</taxon>
        <taxon>Magnoliopsida</taxon>
        <taxon>eudicotyledons</taxon>
        <taxon>Gunneridae</taxon>
        <taxon>Pentapetalae</taxon>
        <taxon>Caryophyllales</taxon>
        <taxon>Chenopodiaceae</taxon>
        <taxon>Betoideae</taxon>
        <taxon>Beta</taxon>
    </lineage>
</organism>
<dbReference type="Pfam" id="PF13839">
    <property type="entry name" value="PC-Esterase"/>
    <property type="match status" value="1"/>
</dbReference>
<keyword evidence="5" id="KW-1133">Transmembrane helix</keyword>
<dbReference type="EMBL" id="KQ090379">
    <property type="protein sequence ID" value="KMS96429.1"/>
    <property type="molecule type" value="Genomic_DNA"/>
</dbReference>
<feature type="compositionally biased region" description="Polar residues" evidence="7">
    <location>
        <begin position="25"/>
        <end position="39"/>
    </location>
</feature>
<dbReference type="InterPro" id="IPR026057">
    <property type="entry name" value="TBL_C"/>
</dbReference>
<evidence type="ECO:0000313" key="10">
    <source>
        <dbReference type="EMBL" id="KMS96429.1"/>
    </source>
</evidence>
<proteinExistence type="inferred from homology"/>
<evidence type="ECO:0000256" key="4">
    <source>
        <dbReference type="ARBA" id="ARBA00022968"/>
    </source>
</evidence>
<dbReference type="OrthoDB" id="10360146at2759"/>
<evidence type="ECO:0000259" key="8">
    <source>
        <dbReference type="Pfam" id="PF13839"/>
    </source>
</evidence>
<comment type="similarity">
    <text evidence="2">Belongs to the PC-esterase family. TBL subfamily.</text>
</comment>
<reference evidence="10 11" key="1">
    <citation type="journal article" date="2014" name="Nature">
        <title>The genome of the recently domesticated crop plant sugar beet (Beta vulgaris).</title>
        <authorList>
            <person name="Dohm J.C."/>
            <person name="Minoche A.E."/>
            <person name="Holtgrawe D."/>
            <person name="Capella-Gutierrez S."/>
            <person name="Zakrzewski F."/>
            <person name="Tafer H."/>
            <person name="Rupp O."/>
            <person name="Sorensen T.R."/>
            <person name="Stracke R."/>
            <person name="Reinhardt R."/>
            <person name="Goesmann A."/>
            <person name="Kraft T."/>
            <person name="Schulz B."/>
            <person name="Stadler P.F."/>
            <person name="Schmidt T."/>
            <person name="Gabaldon T."/>
            <person name="Lehrach H."/>
            <person name="Weisshaar B."/>
            <person name="Himmelbauer H."/>
        </authorList>
    </citation>
    <scope>NUCLEOTIDE SEQUENCE [LARGE SCALE GENOMIC DNA]</scope>
    <source>
        <tissue evidence="10">Taproot</tissue>
    </source>
</reference>
<evidence type="ECO:0000256" key="7">
    <source>
        <dbReference type="SAM" id="MobiDB-lite"/>
    </source>
</evidence>
<evidence type="ECO:0000256" key="3">
    <source>
        <dbReference type="ARBA" id="ARBA00022692"/>
    </source>
</evidence>
<dbReference type="Gramene" id="KMS96429">
    <property type="protein sequence ID" value="KMS96429"/>
    <property type="gene ID" value="BVRB_9g225290"/>
</dbReference>
<evidence type="ECO:0000313" key="11">
    <source>
        <dbReference type="Proteomes" id="UP000035740"/>
    </source>
</evidence>
<dbReference type="Proteomes" id="UP000035740">
    <property type="component" value="Unassembled WGS sequence"/>
</dbReference>
<sequence length="446" mass="51452">MLLLLLTENDQHSLVSNARITVLEKQQSPTTSMPSFTSLPPTTSAIEEPPPPIASIIGNTKDVGSNMTTIGDILKPNVVTEVNNVEEATTNNKPEKKCDIFDGRWVYKPEVDPSYCPLRCPFIEEKMSCQSNGRPDFEYQKWVWEARDCDIPMLNGTDMLERFRNKRIVLVGDSLNRNMWESLACILYSSIPYPSTKAEIRFEGKSIRTTLKVKDAYNFTVEFFWSPFLIDLNKNHSSGKKVLMLDKLSPNSEYWPGGDIMIFNSGMWWAQSGYKKGWDLVEYKGKLIEDMPLHQVYTRGMNTWANWVKKNVDPQKTTVFFRSISAEHKSPQYNQWCYTKTQPLVDEPYKSSYPNILIRVIERIVRGMTNPQVKYLNVTKLSQYRIDAHPSIYRNKDWKIRVQINKHNLSSYTDCGHWCLPGIPDTWNRLFYASLLLDNFGGSSTS</sequence>
<dbReference type="Pfam" id="PF14416">
    <property type="entry name" value="PMR5N"/>
    <property type="match status" value="1"/>
</dbReference>
<dbReference type="InterPro" id="IPR025846">
    <property type="entry name" value="TBL_N"/>
</dbReference>
<name>A0A0J8B5B7_BETVV</name>
<dbReference type="PANTHER" id="PTHR32285">
    <property type="entry name" value="PROTEIN TRICHOME BIREFRINGENCE-LIKE 9-RELATED"/>
    <property type="match status" value="1"/>
</dbReference>
<dbReference type="GO" id="GO:0016020">
    <property type="term" value="C:membrane"/>
    <property type="evidence" value="ECO:0007669"/>
    <property type="project" value="UniProtKB-SubCell"/>
</dbReference>
<feature type="domain" description="Trichome birefringence-like N-terminal" evidence="9">
    <location>
        <begin position="96"/>
        <end position="150"/>
    </location>
</feature>
<evidence type="ECO:0000259" key="9">
    <source>
        <dbReference type="Pfam" id="PF14416"/>
    </source>
</evidence>
<feature type="domain" description="Trichome birefringence-like C-terminal" evidence="8">
    <location>
        <begin position="151"/>
        <end position="433"/>
    </location>
</feature>
<keyword evidence="6" id="KW-0472">Membrane</keyword>
<dbReference type="InterPro" id="IPR029962">
    <property type="entry name" value="TBL"/>
</dbReference>
<evidence type="ECO:0000256" key="2">
    <source>
        <dbReference type="ARBA" id="ARBA00007727"/>
    </source>
</evidence>
<gene>
    <name evidence="10" type="ORF">BVRB_9g225290</name>
</gene>